<dbReference type="InterPro" id="IPR003673">
    <property type="entry name" value="CoA-Trfase_fam_III"/>
</dbReference>
<reference evidence="2 4" key="1">
    <citation type="journal article" date="2019" name="Emerg. Microbes Infect.">
        <title>Comprehensive subspecies identification of 175 nontuberculous mycobacteria species based on 7547 genomic profiles.</title>
        <authorList>
            <person name="Matsumoto Y."/>
            <person name="Kinjo T."/>
            <person name="Motooka D."/>
            <person name="Nabeya D."/>
            <person name="Jung N."/>
            <person name="Uechi K."/>
            <person name="Horii T."/>
            <person name="Iida T."/>
            <person name="Fujita J."/>
            <person name="Nakamura S."/>
        </authorList>
    </citation>
    <scope>NUCLEOTIDE SEQUENCE [LARGE SCALE GENOMIC DNA]</scope>
    <source>
        <strain evidence="2 4">JCM 13573</strain>
    </source>
</reference>
<dbReference type="KEGG" id="mku:I2456_01725"/>
<dbReference type="Gene3D" id="3.30.1540.10">
    <property type="entry name" value="formyl-coa transferase, domain 3"/>
    <property type="match status" value="1"/>
</dbReference>
<dbReference type="GO" id="GO:0008410">
    <property type="term" value="F:CoA-transferase activity"/>
    <property type="evidence" value="ECO:0007669"/>
    <property type="project" value="TreeGrafter"/>
</dbReference>
<gene>
    <name evidence="3" type="ORF">I2456_01725</name>
    <name evidence="2" type="ORF">MKUB_01920</name>
</gene>
<dbReference type="SUPFAM" id="SSF89796">
    <property type="entry name" value="CoA-transferase family III (CaiB/BaiF)"/>
    <property type="match status" value="1"/>
</dbReference>
<sequence>MGSSGPLAGVRVVDLTAMVMGPYCTQIMADMGADVIKVEPPQGDDTRYISVGPAPGMSGVFVNVNRGKRGVSLDLKSDSGQTAMRALIAGADVFIHSMRAKAIGRLGLSYADVAAINPAIVYTNCYGYGRRGPKRDLPAYDDTIQAACGLPAVQQQLTGEANYVGTILADKVAGLTALYATMMALFHRERTGEGQEVEIGMFEAVASFMLVEHANGAMFEPALGPAIYPRTVAPNRRPYRTSDGYIAALIYNDKHWAAFIRAVRPPWASDLYATLEGRARQIDAVYALLAETMAQRTTEEWLDLFGELEIPAAPLSSPAELFDDPHLNAVDFFQTVETPHGPVRFPGVPAWFSRTPGKVAGPAPELGADTAQVLEELGLTSVETGSDAEPVGPF</sequence>
<dbReference type="AlphaFoldDB" id="A0AAX1JCZ8"/>
<dbReference type="Proteomes" id="UP000465306">
    <property type="component" value="Unassembled WGS sequence"/>
</dbReference>
<evidence type="ECO:0000313" key="5">
    <source>
        <dbReference type="Proteomes" id="UP000663583"/>
    </source>
</evidence>
<keyword evidence="4" id="KW-1185">Reference proteome</keyword>
<evidence type="ECO:0000313" key="2">
    <source>
        <dbReference type="EMBL" id="GFG62702.1"/>
    </source>
</evidence>
<evidence type="ECO:0000313" key="3">
    <source>
        <dbReference type="EMBL" id="QPI38309.1"/>
    </source>
</evidence>
<proteinExistence type="predicted"/>
<reference evidence="2" key="2">
    <citation type="submission" date="2020-02" db="EMBL/GenBank/DDBJ databases">
        <authorList>
            <person name="Matsumoto Y."/>
            <person name="Kinjo T."/>
            <person name="Motooka D."/>
            <person name="Nabeya D."/>
            <person name="Jung N."/>
            <person name="Uechi K."/>
            <person name="Horii T."/>
            <person name="Iida T."/>
            <person name="Fujita J."/>
            <person name="Nakamura S."/>
        </authorList>
    </citation>
    <scope>NUCLEOTIDE SEQUENCE</scope>
    <source>
        <strain evidence="2">JCM 13573</strain>
    </source>
</reference>
<dbReference type="EMBL" id="CP065047">
    <property type="protein sequence ID" value="QPI38309.1"/>
    <property type="molecule type" value="Genomic_DNA"/>
</dbReference>
<name>A0AAX1JCZ8_9MYCO</name>
<keyword evidence="1 3" id="KW-0808">Transferase</keyword>
<dbReference type="InterPro" id="IPR050483">
    <property type="entry name" value="CoA-transferase_III_domain"/>
</dbReference>
<dbReference type="EMBL" id="BLKU01000001">
    <property type="protein sequence ID" value="GFG62702.1"/>
    <property type="molecule type" value="Genomic_DNA"/>
</dbReference>
<dbReference type="PANTHER" id="PTHR48207">
    <property type="entry name" value="SUCCINATE--HYDROXYMETHYLGLUTARATE COA-TRANSFERASE"/>
    <property type="match status" value="1"/>
</dbReference>
<dbReference type="Gene3D" id="3.40.50.10540">
    <property type="entry name" value="Crotonobetainyl-coa:carnitine coa-transferase, domain 1"/>
    <property type="match status" value="1"/>
</dbReference>
<protein>
    <submittedName>
        <fullName evidence="3">CoA transferase</fullName>
    </submittedName>
</protein>
<dbReference type="InterPro" id="IPR023606">
    <property type="entry name" value="CoA-Trfase_III_dom_1_sf"/>
</dbReference>
<organism evidence="3 5">
    <name type="scientific">Mycobacterium kubicae</name>
    <dbReference type="NCBI Taxonomy" id="120959"/>
    <lineage>
        <taxon>Bacteria</taxon>
        <taxon>Bacillati</taxon>
        <taxon>Actinomycetota</taxon>
        <taxon>Actinomycetes</taxon>
        <taxon>Mycobacteriales</taxon>
        <taxon>Mycobacteriaceae</taxon>
        <taxon>Mycobacterium</taxon>
        <taxon>Mycobacterium simiae complex</taxon>
    </lineage>
</organism>
<dbReference type="Pfam" id="PF02515">
    <property type="entry name" value="CoA_transf_3"/>
    <property type="match status" value="1"/>
</dbReference>
<dbReference type="Proteomes" id="UP000663583">
    <property type="component" value="Chromosome"/>
</dbReference>
<accession>A0AAX1JCZ8</accession>
<dbReference type="RefSeq" id="WP_068030294.1">
    <property type="nucleotide sequence ID" value="NZ_BLKU01000001.1"/>
</dbReference>
<evidence type="ECO:0000256" key="1">
    <source>
        <dbReference type="ARBA" id="ARBA00022679"/>
    </source>
</evidence>
<dbReference type="InterPro" id="IPR044855">
    <property type="entry name" value="CoA-Trfase_III_dom3_sf"/>
</dbReference>
<dbReference type="PANTHER" id="PTHR48207:SF4">
    <property type="entry name" value="BLL6097 PROTEIN"/>
    <property type="match status" value="1"/>
</dbReference>
<reference evidence="3" key="3">
    <citation type="submission" date="2020-11" db="EMBL/GenBank/DDBJ databases">
        <title>Intraspecies plasmid and genomic variation of Mycobacterium kubicae revealed by the complete genome sequences of two clinical isolates.</title>
        <authorList>
            <person name="Hendrix J.R."/>
            <person name="Epperson L.E."/>
            <person name="Honda J.R."/>
            <person name="Strong M."/>
        </authorList>
    </citation>
    <scope>NUCLEOTIDE SEQUENCE</scope>
    <source>
        <strain evidence="3">JCM 13573</strain>
    </source>
</reference>
<evidence type="ECO:0000313" key="4">
    <source>
        <dbReference type="Proteomes" id="UP000465306"/>
    </source>
</evidence>